<dbReference type="eggNOG" id="arCOG14768">
    <property type="taxonomic scope" value="Archaea"/>
</dbReference>
<dbReference type="EMBL" id="CP000505">
    <property type="protein sequence ID" value="ABL77661.1"/>
    <property type="molecule type" value="Genomic_DNA"/>
</dbReference>
<dbReference type="EnsemblBacteria" id="ABL77661">
    <property type="protein sequence ID" value="ABL77661"/>
    <property type="gene ID" value="Tpen_0251"/>
</dbReference>
<dbReference type="STRING" id="368408.Tpen_0251"/>
<keyword evidence="1" id="KW-0175">Coiled coil</keyword>
<gene>
    <name evidence="2" type="ordered locus">Tpen_0251</name>
</gene>
<evidence type="ECO:0000256" key="1">
    <source>
        <dbReference type="SAM" id="Coils"/>
    </source>
</evidence>
<organism evidence="2 3">
    <name type="scientific">Thermofilum pendens (strain DSM 2475 / Hrk 5)</name>
    <dbReference type="NCBI Taxonomy" id="368408"/>
    <lineage>
        <taxon>Archaea</taxon>
        <taxon>Thermoproteota</taxon>
        <taxon>Thermoprotei</taxon>
        <taxon>Thermofilales</taxon>
        <taxon>Thermofilaceae</taxon>
        <taxon>Thermofilum</taxon>
    </lineage>
</organism>
<dbReference type="HOGENOM" id="CLU_1168627_0_0_2"/>
<proteinExistence type="predicted"/>
<dbReference type="OrthoDB" id="382470at2157"/>
<dbReference type="GeneID" id="4601478"/>
<protein>
    <submittedName>
        <fullName evidence="2">Uncharacterized protein</fullName>
    </submittedName>
</protein>
<reference evidence="3" key="1">
    <citation type="journal article" date="2008" name="J. Bacteriol.">
        <title>Genome sequence of Thermofilum pendens reveals an exceptional loss of biosynthetic pathways without genome reduction.</title>
        <authorList>
            <person name="Anderson I."/>
            <person name="Rodriguez J."/>
            <person name="Susanti D."/>
            <person name="Porat I."/>
            <person name="Reich C."/>
            <person name="Ulrich L.E."/>
            <person name="Elkins J.G."/>
            <person name="Mavromatis K."/>
            <person name="Lykidis A."/>
            <person name="Kim E."/>
            <person name="Thompson L.S."/>
            <person name="Nolan M."/>
            <person name="Land M."/>
            <person name="Copeland A."/>
            <person name="Lapidus A."/>
            <person name="Lucas S."/>
            <person name="Detter C."/>
            <person name="Zhulin I.B."/>
            <person name="Olsen G.J."/>
            <person name="Whitman W."/>
            <person name="Mukhopadhyay B."/>
            <person name="Bristow J."/>
            <person name="Kyrpides N."/>
        </authorList>
    </citation>
    <scope>NUCLEOTIDE SEQUENCE [LARGE SCALE GENOMIC DNA]</scope>
    <source>
        <strain evidence="3">DSM 2475 / Hrk 5</strain>
    </source>
</reference>
<sequence length="263" mass="28924">MYPTTLHQSGLFQATLTVDTLLVVFIAFASIGLSAGTLISLLYVLKVFAGRVKEPRGENFAKELESLALTLKELEKKVELLESGAGKPGSEDIRKLVEGLETLSAKVNTLETKLVVLEKRISREVPAPRPIAQPQVTAKPVAKEAVREVELKSLGDLPLYFPGLRFACIITSQGYPVEIYGQGSDEPARLLDILRLYNSQNVSLTRGGRKLEIFYLGEVRDLSVYGILEFSDAREVTEDVITAAKKSISKYFTEVLSKKGFTG</sequence>
<evidence type="ECO:0000313" key="2">
    <source>
        <dbReference type="EMBL" id="ABL77661.1"/>
    </source>
</evidence>
<name>A1RWT1_THEPD</name>
<dbReference type="KEGG" id="tpe:Tpen_0251"/>
<feature type="coiled-coil region" evidence="1">
    <location>
        <begin position="57"/>
        <end position="120"/>
    </location>
</feature>
<dbReference type="RefSeq" id="WP_011751926.1">
    <property type="nucleotide sequence ID" value="NC_008698.1"/>
</dbReference>
<dbReference type="Proteomes" id="UP000000641">
    <property type="component" value="Chromosome"/>
</dbReference>
<dbReference type="AlphaFoldDB" id="A1RWT1"/>
<evidence type="ECO:0000313" key="3">
    <source>
        <dbReference type="Proteomes" id="UP000000641"/>
    </source>
</evidence>
<accession>A1RWT1</accession>
<keyword evidence="3" id="KW-1185">Reference proteome</keyword>